<gene>
    <name evidence="2" type="ORF">BaRGS_00008252</name>
</gene>
<sequence length="125" mass="12991">MSRQLSDLGSSTLSEQAFCNDGKDPTAAKRCEPQITDSSLQIADFIAAIHQGPSLAASQACSSTGQVVRCFSHLQHSEGACESHDTNLGKRSPSAKRLPGDGATVLGGHTVLDSLEGQTPTPSLL</sequence>
<dbReference type="AlphaFoldDB" id="A0ABD0LLH2"/>
<feature type="region of interest" description="Disordered" evidence="1">
    <location>
        <begin position="81"/>
        <end position="125"/>
    </location>
</feature>
<feature type="compositionally biased region" description="Polar residues" evidence="1">
    <location>
        <begin position="116"/>
        <end position="125"/>
    </location>
</feature>
<evidence type="ECO:0000313" key="2">
    <source>
        <dbReference type="EMBL" id="KAK7500345.1"/>
    </source>
</evidence>
<reference evidence="2 3" key="1">
    <citation type="journal article" date="2023" name="Sci. Data">
        <title>Genome assembly of the Korean intertidal mud-creeper Batillaria attramentaria.</title>
        <authorList>
            <person name="Patra A.K."/>
            <person name="Ho P.T."/>
            <person name="Jun S."/>
            <person name="Lee S.J."/>
            <person name="Kim Y."/>
            <person name="Won Y.J."/>
        </authorList>
    </citation>
    <scope>NUCLEOTIDE SEQUENCE [LARGE SCALE GENOMIC DNA]</scope>
    <source>
        <strain evidence="2">Wonlab-2016</strain>
    </source>
</reference>
<evidence type="ECO:0000313" key="3">
    <source>
        <dbReference type="Proteomes" id="UP001519460"/>
    </source>
</evidence>
<name>A0ABD0LLH2_9CAEN</name>
<dbReference type="EMBL" id="JACVVK020000037">
    <property type="protein sequence ID" value="KAK7500345.1"/>
    <property type="molecule type" value="Genomic_DNA"/>
</dbReference>
<proteinExistence type="predicted"/>
<protein>
    <submittedName>
        <fullName evidence="2">Uncharacterized protein</fullName>
    </submittedName>
</protein>
<dbReference type="Proteomes" id="UP001519460">
    <property type="component" value="Unassembled WGS sequence"/>
</dbReference>
<accession>A0ABD0LLH2</accession>
<organism evidence="2 3">
    <name type="scientific">Batillaria attramentaria</name>
    <dbReference type="NCBI Taxonomy" id="370345"/>
    <lineage>
        <taxon>Eukaryota</taxon>
        <taxon>Metazoa</taxon>
        <taxon>Spiralia</taxon>
        <taxon>Lophotrochozoa</taxon>
        <taxon>Mollusca</taxon>
        <taxon>Gastropoda</taxon>
        <taxon>Caenogastropoda</taxon>
        <taxon>Sorbeoconcha</taxon>
        <taxon>Cerithioidea</taxon>
        <taxon>Batillariidae</taxon>
        <taxon>Batillaria</taxon>
    </lineage>
</organism>
<comment type="caution">
    <text evidence="2">The sequence shown here is derived from an EMBL/GenBank/DDBJ whole genome shotgun (WGS) entry which is preliminary data.</text>
</comment>
<evidence type="ECO:0000256" key="1">
    <source>
        <dbReference type="SAM" id="MobiDB-lite"/>
    </source>
</evidence>
<keyword evidence="3" id="KW-1185">Reference proteome</keyword>